<feature type="signal peptide" evidence="1">
    <location>
        <begin position="1"/>
        <end position="23"/>
    </location>
</feature>
<dbReference type="AlphaFoldDB" id="A0A847CZW0"/>
<feature type="chain" id="PRO_5032272752" evidence="1">
    <location>
        <begin position="24"/>
        <end position="113"/>
    </location>
</feature>
<protein>
    <submittedName>
        <fullName evidence="2">Uncharacterized protein</fullName>
    </submittedName>
</protein>
<gene>
    <name evidence="2" type="ORF">GX656_03585</name>
</gene>
<dbReference type="EMBL" id="JAAZBX010000015">
    <property type="protein sequence ID" value="NLD25687.1"/>
    <property type="molecule type" value="Genomic_DNA"/>
</dbReference>
<evidence type="ECO:0000313" key="2">
    <source>
        <dbReference type="EMBL" id="NLD25687.1"/>
    </source>
</evidence>
<keyword evidence="1" id="KW-0732">Signal</keyword>
<sequence length="113" mass="12653">MKKSFLLGIAVMVLSVFCLTACGGNQAPQYSLDVDFVVEPNPDFIGSYSTQRCDLNNRSTCWAEWGEWGSALELALDPNKEICLGNKPATLRARSDYEWIQEGNCFHLEKKSN</sequence>
<evidence type="ECO:0000313" key="3">
    <source>
        <dbReference type="Proteomes" id="UP000545876"/>
    </source>
</evidence>
<dbReference type="Proteomes" id="UP000545876">
    <property type="component" value="Unassembled WGS sequence"/>
</dbReference>
<accession>A0A847CZW0</accession>
<proteinExistence type="predicted"/>
<name>A0A847CZW0_9BACT</name>
<reference evidence="2 3" key="1">
    <citation type="journal article" date="2020" name="Biotechnol. Biofuels">
        <title>New insights from the biogas microbiome by comprehensive genome-resolved metagenomics of nearly 1600 species originating from multiple anaerobic digesters.</title>
        <authorList>
            <person name="Campanaro S."/>
            <person name="Treu L."/>
            <person name="Rodriguez-R L.M."/>
            <person name="Kovalovszki A."/>
            <person name="Ziels R.M."/>
            <person name="Maus I."/>
            <person name="Zhu X."/>
            <person name="Kougias P.G."/>
            <person name="Basile A."/>
            <person name="Luo G."/>
            <person name="Schluter A."/>
            <person name="Konstantinidis K.T."/>
            <person name="Angelidaki I."/>
        </authorList>
    </citation>
    <scope>NUCLEOTIDE SEQUENCE [LARGE SCALE GENOMIC DNA]</scope>
    <source>
        <strain evidence="2">AS06rmzACSIP_65</strain>
    </source>
</reference>
<evidence type="ECO:0000256" key="1">
    <source>
        <dbReference type="SAM" id="SignalP"/>
    </source>
</evidence>
<organism evidence="2 3">
    <name type="scientific">Candidatus Dojkabacteria bacterium</name>
    <dbReference type="NCBI Taxonomy" id="2099670"/>
    <lineage>
        <taxon>Bacteria</taxon>
        <taxon>Candidatus Dojkabacteria</taxon>
    </lineage>
</organism>
<comment type="caution">
    <text evidence="2">The sequence shown here is derived from an EMBL/GenBank/DDBJ whole genome shotgun (WGS) entry which is preliminary data.</text>
</comment>